<accession>A0A8E0RR29</accession>
<evidence type="ECO:0000313" key="3">
    <source>
        <dbReference type="EMBL" id="KAA0188533.1"/>
    </source>
</evidence>
<sequence length="70" mass="7997">VPLNDMFGYAGELRSLTEGKGEFSMEYYRYCPARQPTTEQLIEVFQTAQQEKISSKAGGSASDCKKRRRR</sequence>
<dbReference type="Gene3D" id="3.30.70.240">
    <property type="match status" value="1"/>
</dbReference>
<dbReference type="Gene3D" id="3.30.230.10">
    <property type="match status" value="1"/>
</dbReference>
<dbReference type="InterPro" id="IPR035647">
    <property type="entry name" value="EFG_III/V"/>
</dbReference>
<gene>
    <name evidence="3" type="ORF">FBUS_05671</name>
</gene>
<protein>
    <submittedName>
        <fullName evidence="3">EF-Gmt</fullName>
    </submittedName>
</protein>
<dbReference type="InterPro" id="IPR014721">
    <property type="entry name" value="Ribsml_uS5_D2-typ_fold_subgr"/>
</dbReference>
<evidence type="ECO:0000313" key="4">
    <source>
        <dbReference type="Proteomes" id="UP000728185"/>
    </source>
</evidence>
<proteinExistence type="predicted"/>
<evidence type="ECO:0000259" key="2">
    <source>
        <dbReference type="Pfam" id="PF00679"/>
    </source>
</evidence>
<dbReference type="SUPFAM" id="SSF54980">
    <property type="entry name" value="EF-G C-terminal domain-like"/>
    <property type="match status" value="1"/>
</dbReference>
<evidence type="ECO:0000256" key="1">
    <source>
        <dbReference type="SAM" id="MobiDB-lite"/>
    </source>
</evidence>
<reference evidence="3" key="1">
    <citation type="submission" date="2019-05" db="EMBL/GenBank/DDBJ databases">
        <title>Annotation for the trematode Fasciolopsis buski.</title>
        <authorList>
            <person name="Choi Y.-J."/>
        </authorList>
    </citation>
    <scope>NUCLEOTIDE SEQUENCE</scope>
    <source>
        <strain evidence="3">HT</strain>
        <tissue evidence="3">Whole worm</tissue>
    </source>
</reference>
<dbReference type="EMBL" id="LUCM01008357">
    <property type="protein sequence ID" value="KAA0188533.1"/>
    <property type="molecule type" value="Genomic_DNA"/>
</dbReference>
<dbReference type="Proteomes" id="UP000728185">
    <property type="component" value="Unassembled WGS sequence"/>
</dbReference>
<feature type="domain" description="Elongation factor EFG" evidence="2">
    <location>
        <begin position="1"/>
        <end position="38"/>
    </location>
</feature>
<organism evidence="3 4">
    <name type="scientific">Fasciolopsis buskii</name>
    <dbReference type="NCBI Taxonomy" id="27845"/>
    <lineage>
        <taxon>Eukaryota</taxon>
        <taxon>Metazoa</taxon>
        <taxon>Spiralia</taxon>
        <taxon>Lophotrochozoa</taxon>
        <taxon>Platyhelminthes</taxon>
        <taxon>Trematoda</taxon>
        <taxon>Digenea</taxon>
        <taxon>Plagiorchiida</taxon>
        <taxon>Echinostomata</taxon>
        <taxon>Echinostomatoidea</taxon>
        <taxon>Fasciolidae</taxon>
        <taxon>Fasciolopsis</taxon>
    </lineage>
</organism>
<dbReference type="Pfam" id="PF00679">
    <property type="entry name" value="EFG_C"/>
    <property type="match status" value="1"/>
</dbReference>
<dbReference type="OrthoDB" id="198619at2759"/>
<name>A0A8E0RR29_9TREM</name>
<dbReference type="AlphaFoldDB" id="A0A8E0RR29"/>
<comment type="caution">
    <text evidence="3">The sequence shown here is derived from an EMBL/GenBank/DDBJ whole genome shotgun (WGS) entry which is preliminary data.</text>
</comment>
<feature type="region of interest" description="Disordered" evidence="1">
    <location>
        <begin position="51"/>
        <end position="70"/>
    </location>
</feature>
<keyword evidence="4" id="KW-1185">Reference proteome</keyword>
<feature type="non-terminal residue" evidence="3">
    <location>
        <position position="1"/>
    </location>
</feature>
<dbReference type="InterPro" id="IPR000640">
    <property type="entry name" value="EFG_V-like"/>
</dbReference>